<accession>D0I7D6</accession>
<comment type="caution">
    <text evidence="1">The sequence shown here is derived from an EMBL/GenBank/DDBJ whole genome shotgun (WGS) entry which is preliminary data.</text>
</comment>
<proteinExistence type="predicted"/>
<reference evidence="1 2" key="1">
    <citation type="submission" date="2009-10" db="EMBL/GenBank/DDBJ databases">
        <authorList>
            <consortium name="Los Alamos National Laboratory (LANL)"/>
            <consortium name="National Microbial Pathogen Data Resource (NMPDR)"/>
            <person name="Saunders E.H."/>
            <person name="Munk A.C."/>
            <person name="Tapia R."/>
            <person name="Green L."/>
            <person name="Rogers Y."/>
            <person name="Detter J.C."/>
            <person name="Bruce D."/>
            <person name="Brettin T.S."/>
            <person name="Colwell R.R."/>
            <person name="Huq A."/>
            <person name="Grim C.J."/>
            <person name="Hasan N.A."/>
            <person name="Bartels D."/>
            <person name="Vonstein V."/>
        </authorList>
    </citation>
    <scope>NUCLEOTIDE SEQUENCE [LARGE SCALE GENOMIC DNA]</scope>
    <source>
        <strain evidence="1 2">CIP 101886</strain>
    </source>
</reference>
<dbReference type="AlphaFoldDB" id="D0I7D6"/>
<sequence>MWETLCTVNGFERVLIEDGDEAAGTEKRHGKPCPFSHFSTFQYVTLTATDTHTYVKFAGNQDYTLLAQRVRFGSPIARAPPAPASFYT</sequence>
<organism evidence="1 2">
    <name type="scientific">Grimontia hollisae CIP 101886</name>
    <dbReference type="NCBI Taxonomy" id="675812"/>
    <lineage>
        <taxon>Bacteria</taxon>
        <taxon>Pseudomonadati</taxon>
        <taxon>Pseudomonadota</taxon>
        <taxon>Gammaproteobacteria</taxon>
        <taxon>Vibrionales</taxon>
        <taxon>Vibrionaceae</taxon>
        <taxon>Grimontia</taxon>
    </lineage>
</organism>
<dbReference type="EMBL" id="ADAQ01000011">
    <property type="protein sequence ID" value="EEY72555.1"/>
    <property type="molecule type" value="Genomic_DNA"/>
</dbReference>
<name>D0I7D6_GRIHO</name>
<evidence type="ECO:0000313" key="1">
    <source>
        <dbReference type="EMBL" id="EEY72555.1"/>
    </source>
</evidence>
<gene>
    <name evidence="1" type="ORF">VHA_001658</name>
</gene>
<protein>
    <submittedName>
        <fullName evidence="1">Uncharacterized protein</fullName>
    </submittedName>
</protein>
<keyword evidence="2" id="KW-1185">Reference proteome</keyword>
<evidence type="ECO:0000313" key="2">
    <source>
        <dbReference type="Proteomes" id="UP000003604"/>
    </source>
</evidence>
<dbReference type="Proteomes" id="UP000003604">
    <property type="component" value="Unassembled WGS sequence"/>
</dbReference>